<keyword evidence="5" id="KW-0325">Glycoprotein</keyword>
<dbReference type="OrthoDB" id="6594743at2759"/>
<dbReference type="InterPro" id="IPR051487">
    <property type="entry name" value="Ser/Thr_Proteases_Immune/Dev"/>
</dbReference>
<keyword evidence="7" id="KW-0720">Serine protease</keyword>
<gene>
    <name evidence="12" type="primary">LOC108666865</name>
</gene>
<dbReference type="PRINTS" id="PR00722">
    <property type="entry name" value="CHYMOTRYPSIN"/>
</dbReference>
<dbReference type="RefSeq" id="XP_018009293.1">
    <property type="nucleotide sequence ID" value="XM_018153804.2"/>
</dbReference>
<organism evidence="11 12">
    <name type="scientific">Hyalella azteca</name>
    <name type="common">Amphipod</name>
    <dbReference type="NCBI Taxonomy" id="294128"/>
    <lineage>
        <taxon>Eukaryota</taxon>
        <taxon>Metazoa</taxon>
        <taxon>Ecdysozoa</taxon>
        <taxon>Arthropoda</taxon>
        <taxon>Crustacea</taxon>
        <taxon>Multicrustacea</taxon>
        <taxon>Malacostraca</taxon>
        <taxon>Eumalacostraca</taxon>
        <taxon>Peracarida</taxon>
        <taxon>Amphipoda</taxon>
        <taxon>Senticaudata</taxon>
        <taxon>Talitrida</taxon>
        <taxon>Talitroidea</taxon>
        <taxon>Hyalellidae</taxon>
        <taxon>Hyalella</taxon>
    </lineage>
</organism>
<comment type="subcellular location">
    <subcellularLocation>
        <location evidence="1">Secreted</location>
    </subcellularLocation>
</comment>
<dbReference type="InterPro" id="IPR018114">
    <property type="entry name" value="TRYPSIN_HIS"/>
</dbReference>
<evidence type="ECO:0000259" key="10">
    <source>
        <dbReference type="PROSITE" id="PS50240"/>
    </source>
</evidence>
<evidence type="ECO:0000313" key="11">
    <source>
        <dbReference type="Proteomes" id="UP000694843"/>
    </source>
</evidence>
<proteinExistence type="inferred from homology"/>
<feature type="signal peptide" evidence="9">
    <location>
        <begin position="1"/>
        <end position="22"/>
    </location>
</feature>
<evidence type="ECO:0000256" key="9">
    <source>
        <dbReference type="SAM" id="SignalP"/>
    </source>
</evidence>
<dbReference type="PANTHER" id="PTHR24256">
    <property type="entry name" value="TRYPTASE-RELATED"/>
    <property type="match status" value="1"/>
</dbReference>
<feature type="region of interest" description="Disordered" evidence="8">
    <location>
        <begin position="81"/>
        <end position="163"/>
    </location>
</feature>
<sequence>MQSWQVTLLTILTLSLLLPARGLSNEGSSSLQLASTAIHEPRRSNIFLPRKLPSVTTKIQFTNVKGPMLSKFFNLGQNLDTRSRDEGSLGSSTATDGLPPSHLPHSDPLSSSQPSGLPKQLIPHVRPSQSSSPSPRSVNSEPITFEPSQNWPANLAPPGNWPITQVEDHLNKPVFASSFFQSLIGSNTDAKQNDLPLLKLSNTELNDIDVLDSSLIDPENFRVPNSRVPTFQLPVGGKCFLPYSFLGGDGVCIAANDCPSTLTLMAQFEYTHIRSYLLDSICRLDGSLAACDAMVLSVAACGAMVLSVAACGAVVLSEAACGAVVLSVAACGAMVLSEAVEGEFPWLASIGSVSTTSPDVFSSICSGTLITRRHVLTAAHCFRNFETSLPGIVRLAEGDLFADDATSVHQDYIIVSRHAPLFYYYTTINDVMILTLDRDVTFNDYIQPACLPLSNPSLPAPGDTVTAVGYGNIQENGSLEIPARYPYRIDLPVLDNKFCQDAYYGRPPLYVVDDRVFCEGGQANRSTCKGDSGGPLHYWDESQQRYLVVGVVNAGIGCGTENNPSIDLRVGAFLPWIKAVIGS</sequence>
<evidence type="ECO:0000256" key="6">
    <source>
        <dbReference type="ARBA" id="ARBA00024195"/>
    </source>
</evidence>
<dbReference type="AlphaFoldDB" id="A0A8B7N7R3"/>
<keyword evidence="11" id="KW-1185">Reference proteome</keyword>
<feature type="domain" description="Peptidase S1" evidence="10">
    <location>
        <begin position="330"/>
        <end position="582"/>
    </location>
</feature>
<reference evidence="12" key="1">
    <citation type="submission" date="2025-08" db="UniProtKB">
        <authorList>
            <consortium name="RefSeq"/>
        </authorList>
    </citation>
    <scope>IDENTIFICATION</scope>
    <source>
        <tissue evidence="12">Whole organism</tissue>
    </source>
</reference>
<dbReference type="PROSITE" id="PS00135">
    <property type="entry name" value="TRYPSIN_SER"/>
    <property type="match status" value="1"/>
</dbReference>
<name>A0A8B7N7R3_HYAAZ</name>
<dbReference type="InterPro" id="IPR043504">
    <property type="entry name" value="Peptidase_S1_PA_chymotrypsin"/>
</dbReference>
<keyword evidence="3 9" id="KW-0732">Signal</keyword>
<dbReference type="InterPro" id="IPR001314">
    <property type="entry name" value="Peptidase_S1A"/>
</dbReference>
<dbReference type="Proteomes" id="UP000694843">
    <property type="component" value="Unplaced"/>
</dbReference>
<dbReference type="GeneID" id="108666865"/>
<dbReference type="InterPro" id="IPR009003">
    <property type="entry name" value="Peptidase_S1_PA"/>
</dbReference>
<evidence type="ECO:0000256" key="3">
    <source>
        <dbReference type="ARBA" id="ARBA00022729"/>
    </source>
</evidence>
<evidence type="ECO:0000313" key="12">
    <source>
        <dbReference type="RefSeq" id="XP_018009293.1"/>
    </source>
</evidence>
<dbReference type="SUPFAM" id="SSF50494">
    <property type="entry name" value="Trypsin-like serine proteases"/>
    <property type="match status" value="1"/>
</dbReference>
<dbReference type="CDD" id="cd00190">
    <property type="entry name" value="Tryp_SPc"/>
    <property type="match status" value="1"/>
</dbReference>
<dbReference type="GO" id="GO:0005576">
    <property type="term" value="C:extracellular region"/>
    <property type="evidence" value="ECO:0007669"/>
    <property type="project" value="UniProtKB-SubCell"/>
</dbReference>
<keyword evidence="4" id="KW-1015">Disulfide bond</keyword>
<evidence type="ECO:0000256" key="1">
    <source>
        <dbReference type="ARBA" id="ARBA00004613"/>
    </source>
</evidence>
<evidence type="ECO:0000256" key="4">
    <source>
        <dbReference type="ARBA" id="ARBA00023157"/>
    </source>
</evidence>
<evidence type="ECO:0000256" key="8">
    <source>
        <dbReference type="SAM" id="MobiDB-lite"/>
    </source>
</evidence>
<dbReference type="InterPro" id="IPR001254">
    <property type="entry name" value="Trypsin_dom"/>
</dbReference>
<dbReference type="GO" id="GO:0004252">
    <property type="term" value="F:serine-type endopeptidase activity"/>
    <property type="evidence" value="ECO:0007669"/>
    <property type="project" value="InterPro"/>
</dbReference>
<evidence type="ECO:0000256" key="2">
    <source>
        <dbReference type="ARBA" id="ARBA00022525"/>
    </source>
</evidence>
<dbReference type="SMART" id="SM00020">
    <property type="entry name" value="Tryp_SPc"/>
    <property type="match status" value="1"/>
</dbReference>
<dbReference type="Pfam" id="PF00089">
    <property type="entry name" value="Trypsin"/>
    <property type="match status" value="1"/>
</dbReference>
<keyword evidence="7" id="KW-0378">Hydrolase</keyword>
<dbReference type="KEGG" id="hazt:108666865"/>
<feature type="compositionally biased region" description="Low complexity" evidence="8">
    <location>
        <begin position="106"/>
        <end position="142"/>
    </location>
</feature>
<accession>A0A8B7N7R3</accession>
<keyword evidence="7" id="KW-0645">Protease</keyword>
<dbReference type="GO" id="GO:0006508">
    <property type="term" value="P:proteolysis"/>
    <property type="evidence" value="ECO:0007669"/>
    <property type="project" value="UniProtKB-KW"/>
</dbReference>
<protein>
    <submittedName>
        <fullName evidence="12">CLIP domain-containing serine protease B15-like</fullName>
    </submittedName>
</protein>
<dbReference type="PROSITE" id="PS50240">
    <property type="entry name" value="TRYPSIN_DOM"/>
    <property type="match status" value="1"/>
</dbReference>
<dbReference type="FunFam" id="2.40.10.10:FF:000054">
    <property type="entry name" value="Complement C1r subcomponent"/>
    <property type="match status" value="1"/>
</dbReference>
<evidence type="ECO:0000256" key="5">
    <source>
        <dbReference type="ARBA" id="ARBA00023180"/>
    </source>
</evidence>
<keyword evidence="2" id="KW-0964">Secreted</keyword>
<dbReference type="Gene3D" id="2.40.10.10">
    <property type="entry name" value="Trypsin-like serine proteases"/>
    <property type="match status" value="1"/>
</dbReference>
<comment type="similarity">
    <text evidence="6">Belongs to the peptidase S1 family. CLIP subfamily.</text>
</comment>
<dbReference type="PROSITE" id="PS00134">
    <property type="entry name" value="TRYPSIN_HIS"/>
    <property type="match status" value="1"/>
</dbReference>
<feature type="chain" id="PRO_5034876009" evidence="9">
    <location>
        <begin position="23"/>
        <end position="583"/>
    </location>
</feature>
<dbReference type="InterPro" id="IPR033116">
    <property type="entry name" value="TRYPSIN_SER"/>
</dbReference>
<evidence type="ECO:0000256" key="7">
    <source>
        <dbReference type="RuleBase" id="RU363034"/>
    </source>
</evidence>